<keyword evidence="11" id="KW-1185">Reference proteome</keyword>
<dbReference type="FunFam" id="3.30.300.30:FF:000008">
    <property type="entry name" value="2,3-dihydroxybenzoate-AMP ligase"/>
    <property type="match status" value="1"/>
</dbReference>
<dbReference type="Gene3D" id="3.40.50.980">
    <property type="match status" value="1"/>
</dbReference>
<evidence type="ECO:0000256" key="5">
    <source>
        <dbReference type="ARBA" id="ARBA00039638"/>
    </source>
</evidence>
<dbReference type="InterPro" id="IPR025110">
    <property type="entry name" value="AMP-bd_C"/>
</dbReference>
<evidence type="ECO:0000256" key="6">
    <source>
        <dbReference type="ARBA" id="ARBA00047319"/>
    </source>
</evidence>
<feature type="domain" description="AMP-dependent synthetase/ligase" evidence="8">
    <location>
        <begin position="427"/>
        <end position="547"/>
    </location>
</feature>
<reference evidence="10" key="1">
    <citation type="submission" date="2020-11" db="EMBL/GenBank/DDBJ databases">
        <authorList>
            <person name="Tran Van P."/>
        </authorList>
    </citation>
    <scope>NUCLEOTIDE SEQUENCE</scope>
</reference>
<dbReference type="InterPro" id="IPR000873">
    <property type="entry name" value="AMP-dep_synth/lig_dom"/>
</dbReference>
<dbReference type="Gene3D" id="3.30.300.30">
    <property type="match status" value="2"/>
</dbReference>
<protein>
    <recommendedName>
        <fullName evidence="5">Medium-chain acyl-CoA ligase ACSF2, mitochondrial</fullName>
        <ecNumber evidence="4">6.2.1.2</ecNumber>
    </recommendedName>
</protein>
<comment type="catalytic activity">
    <reaction evidence="7">
        <text>a medium-chain fatty acid + ATP + CoA = a medium-chain fatty acyl-CoA + AMP + diphosphate</text>
        <dbReference type="Rhea" id="RHEA:48340"/>
        <dbReference type="ChEBI" id="CHEBI:30616"/>
        <dbReference type="ChEBI" id="CHEBI:33019"/>
        <dbReference type="ChEBI" id="CHEBI:57287"/>
        <dbReference type="ChEBI" id="CHEBI:59558"/>
        <dbReference type="ChEBI" id="CHEBI:90546"/>
        <dbReference type="ChEBI" id="CHEBI:456215"/>
        <dbReference type="EC" id="6.2.1.2"/>
    </reaction>
</comment>
<name>A0A7R9QK78_9ACAR</name>
<dbReference type="Pfam" id="PF13193">
    <property type="entry name" value="AMP-binding_C"/>
    <property type="match status" value="2"/>
</dbReference>
<dbReference type="InterPro" id="IPR020845">
    <property type="entry name" value="AMP-binding_CS"/>
</dbReference>
<dbReference type="EMBL" id="CAJPVJ010003443">
    <property type="protein sequence ID" value="CAG2167573.1"/>
    <property type="molecule type" value="Genomic_DNA"/>
</dbReference>
<feature type="domain" description="AMP-dependent synthetase/ligase" evidence="8">
    <location>
        <begin position="1"/>
        <end position="297"/>
    </location>
</feature>
<evidence type="ECO:0000259" key="8">
    <source>
        <dbReference type="Pfam" id="PF00501"/>
    </source>
</evidence>
<dbReference type="Proteomes" id="UP000728032">
    <property type="component" value="Unassembled WGS sequence"/>
</dbReference>
<sequence>GVTFMPLSPTFEKYEVEQEVRAAGADVVMTSAQDFHKFEWVLDDSRNNNKNPVKLVVLFDGKHDKHVTYEELRDEGKGRKLAQIPHFDVNPEKDMLFLIHTSGTTGAPKCAMVPHRIVLNSSDRTGMTKGLTSALIFPMGHMSGSFHVSISISSGSKTILFDDSNAEHIAKSIEKYGIQTLGIFPYTAKQLVDQGLLDKYDLSSLKAIMSVGAAFPPNCAQVFIDKYKLMFMEGYGMTEYIPVSGRMGVGEYIPGNCGQVLPGTEAKVIDLTTGESLGPNTDGEICVRGVNLIAGYLNNPKAWEAAVDGEGWYRTGDIGHYDEKERLFITDRLKEVVRIGVDNHYINISPVEIEQYVLTHPAVSEVGVVGVNNRAGTHRPRAYVKVKEGHTVSAEELKKFVSDTLAYTKRLTGGVVFVDNINRTTYDVDLGDKTICNPLPFFHRFGGMLGNIGMCGVPFKNVIPNFFYNVKLIVNTINKHQCTYLFGTPTMIIDILNYLETNKIKLDSLKGFNTGGSSMPINVAHRIQKIIPTCTDVRVAYGATEAGELLSRGHNQMIGYWRDEKNTRAAIDSSNWYKSGDLATMNEHGYIKIVGRIKEMIIRGGENIVEWSPREVEELLHKHPDILDAYVCGVPDHRTGEEVCAWIQPKDPIKKPTEAEIREFCKQRITYFKVPRYVLFVDKFPLTPAGKVKNFVMREQSCRILGLNEK</sequence>
<gene>
    <name evidence="10" type="ORF">ONB1V03_LOCUS7073</name>
</gene>
<evidence type="ECO:0000256" key="2">
    <source>
        <dbReference type="ARBA" id="ARBA00022598"/>
    </source>
</evidence>
<comment type="similarity">
    <text evidence="1">Belongs to the ATP-dependent AMP-binding enzyme family.</text>
</comment>
<dbReference type="PANTHER" id="PTHR43201">
    <property type="entry name" value="ACYL-COA SYNTHETASE"/>
    <property type="match status" value="1"/>
</dbReference>
<evidence type="ECO:0000313" key="11">
    <source>
        <dbReference type="Proteomes" id="UP000728032"/>
    </source>
</evidence>
<feature type="domain" description="AMP-binding enzyme C-terminal" evidence="9">
    <location>
        <begin position="352"/>
        <end position="424"/>
    </location>
</feature>
<dbReference type="EMBL" id="OC918268">
    <property type="protein sequence ID" value="CAD7649055.1"/>
    <property type="molecule type" value="Genomic_DNA"/>
</dbReference>
<dbReference type="PANTHER" id="PTHR43201:SF5">
    <property type="entry name" value="MEDIUM-CHAIN ACYL-COA LIGASE ACSF2, MITOCHONDRIAL"/>
    <property type="match status" value="1"/>
</dbReference>
<feature type="non-terminal residue" evidence="10">
    <location>
        <position position="710"/>
    </location>
</feature>
<dbReference type="AlphaFoldDB" id="A0A7R9QK78"/>
<dbReference type="EC" id="6.2.1.2" evidence="4"/>
<comment type="catalytic activity">
    <reaction evidence="6">
        <text>octanoate + ATP + CoA = octanoyl-CoA + AMP + diphosphate</text>
        <dbReference type="Rhea" id="RHEA:33631"/>
        <dbReference type="ChEBI" id="CHEBI:25646"/>
        <dbReference type="ChEBI" id="CHEBI:30616"/>
        <dbReference type="ChEBI" id="CHEBI:33019"/>
        <dbReference type="ChEBI" id="CHEBI:57287"/>
        <dbReference type="ChEBI" id="CHEBI:57386"/>
        <dbReference type="ChEBI" id="CHEBI:456215"/>
    </reaction>
</comment>
<dbReference type="PROSITE" id="PS00455">
    <property type="entry name" value="AMP_BINDING"/>
    <property type="match status" value="1"/>
</dbReference>
<evidence type="ECO:0000256" key="3">
    <source>
        <dbReference type="ARBA" id="ARBA00037247"/>
    </source>
</evidence>
<evidence type="ECO:0000256" key="1">
    <source>
        <dbReference type="ARBA" id="ARBA00006432"/>
    </source>
</evidence>
<accession>A0A7R9QK78</accession>
<dbReference type="InterPro" id="IPR042099">
    <property type="entry name" value="ANL_N_sf"/>
</dbReference>
<dbReference type="GO" id="GO:0006631">
    <property type="term" value="P:fatty acid metabolic process"/>
    <property type="evidence" value="ECO:0007669"/>
    <property type="project" value="TreeGrafter"/>
</dbReference>
<dbReference type="Gene3D" id="3.40.50.12780">
    <property type="entry name" value="N-terminal domain of ligase-like"/>
    <property type="match status" value="2"/>
</dbReference>
<dbReference type="Pfam" id="PF00501">
    <property type="entry name" value="AMP-binding"/>
    <property type="match status" value="2"/>
</dbReference>
<dbReference type="GO" id="GO:0031956">
    <property type="term" value="F:medium-chain fatty acid-CoA ligase activity"/>
    <property type="evidence" value="ECO:0007669"/>
    <property type="project" value="UniProtKB-EC"/>
</dbReference>
<comment type="function">
    <text evidence="3">Acyl-CoA synthases catalyze the initial reaction in fatty acid metabolism, by forming a thioester with CoA. Has some preference toward medium-chain substrates. Plays a role in adipocyte differentiation.</text>
</comment>
<feature type="domain" description="AMP-binding enzyme C-terminal" evidence="9">
    <location>
        <begin position="615"/>
        <end position="691"/>
    </location>
</feature>
<keyword evidence="2" id="KW-0436">Ligase</keyword>
<evidence type="ECO:0000256" key="4">
    <source>
        <dbReference type="ARBA" id="ARBA00039009"/>
    </source>
</evidence>
<organism evidence="10">
    <name type="scientific">Oppiella nova</name>
    <dbReference type="NCBI Taxonomy" id="334625"/>
    <lineage>
        <taxon>Eukaryota</taxon>
        <taxon>Metazoa</taxon>
        <taxon>Ecdysozoa</taxon>
        <taxon>Arthropoda</taxon>
        <taxon>Chelicerata</taxon>
        <taxon>Arachnida</taxon>
        <taxon>Acari</taxon>
        <taxon>Acariformes</taxon>
        <taxon>Sarcoptiformes</taxon>
        <taxon>Oribatida</taxon>
        <taxon>Brachypylina</taxon>
        <taxon>Oppioidea</taxon>
        <taxon>Oppiidae</taxon>
        <taxon>Oppiella</taxon>
    </lineage>
</organism>
<dbReference type="InterPro" id="IPR045851">
    <property type="entry name" value="AMP-bd_C_sf"/>
</dbReference>
<evidence type="ECO:0000256" key="7">
    <source>
        <dbReference type="ARBA" id="ARBA00048277"/>
    </source>
</evidence>
<evidence type="ECO:0000313" key="10">
    <source>
        <dbReference type="EMBL" id="CAD7649055.1"/>
    </source>
</evidence>
<evidence type="ECO:0000259" key="9">
    <source>
        <dbReference type="Pfam" id="PF13193"/>
    </source>
</evidence>
<dbReference type="SUPFAM" id="SSF56801">
    <property type="entry name" value="Acetyl-CoA synthetase-like"/>
    <property type="match status" value="2"/>
</dbReference>
<proteinExistence type="inferred from homology"/>
<dbReference type="OrthoDB" id="6509636at2759"/>